<feature type="compositionally biased region" description="Polar residues" evidence="1">
    <location>
        <begin position="80"/>
        <end position="90"/>
    </location>
</feature>
<evidence type="ECO:0000313" key="3">
    <source>
        <dbReference type="Proteomes" id="UP001189619"/>
    </source>
</evidence>
<dbReference type="EMBL" id="OY569118">
    <property type="protein sequence ID" value="CAJ1004210.1"/>
    <property type="molecule type" value="Genomic_DNA"/>
</dbReference>
<feature type="compositionally biased region" description="Basic and acidic residues" evidence="1">
    <location>
        <begin position="91"/>
        <end position="122"/>
    </location>
</feature>
<name>A0AA48RJ34_9BACL</name>
<sequence length="122" mass="13610">MGDLISDLLGKLSKKTGRNWTMEDIVRLAQKLPKGGNGNLDEVFDELSDMGLNLSEETRVKVKEQLKDGKPPSLESISALANRQAQGTNTPKKEVSHASAKVKSDPLAERLRKWQDGRKKRR</sequence>
<feature type="region of interest" description="Disordered" evidence="1">
    <location>
        <begin position="80"/>
        <end position="122"/>
    </location>
</feature>
<accession>A0AA48RJ34</accession>
<protein>
    <submittedName>
        <fullName evidence="2">DUF937 domain-containing protein</fullName>
    </submittedName>
</protein>
<dbReference type="RefSeq" id="WP_212132204.1">
    <property type="nucleotide sequence ID" value="NZ_OY569118.1"/>
</dbReference>
<dbReference type="AlphaFoldDB" id="A0AA48RJ34"/>
<reference evidence="2" key="1">
    <citation type="submission" date="2023-07" db="EMBL/GenBank/DDBJ databases">
        <authorList>
            <person name="Ivanov I."/>
            <person name="Teneva D."/>
            <person name="Stoikov I."/>
        </authorList>
    </citation>
    <scope>NUCLEOTIDE SEQUENCE</scope>
    <source>
        <strain evidence="2">4475</strain>
    </source>
</reference>
<keyword evidence="3" id="KW-1185">Reference proteome</keyword>
<evidence type="ECO:0000256" key="1">
    <source>
        <dbReference type="SAM" id="MobiDB-lite"/>
    </source>
</evidence>
<evidence type="ECO:0000313" key="2">
    <source>
        <dbReference type="EMBL" id="CAJ1004210.1"/>
    </source>
</evidence>
<proteinExistence type="predicted"/>
<organism evidence="2 3">
    <name type="scientific">Brevibacillus aydinogluensis</name>
    <dbReference type="NCBI Taxonomy" id="927786"/>
    <lineage>
        <taxon>Bacteria</taxon>
        <taxon>Bacillati</taxon>
        <taxon>Bacillota</taxon>
        <taxon>Bacilli</taxon>
        <taxon>Bacillales</taxon>
        <taxon>Paenibacillaceae</taxon>
        <taxon>Brevibacillus</taxon>
    </lineage>
</organism>
<dbReference type="Proteomes" id="UP001189619">
    <property type="component" value="Chromosome"/>
</dbReference>
<dbReference type="KEGG" id="bayd:BSPP4475_18005"/>
<gene>
    <name evidence="2" type="ORF">BSPP4475_18005</name>
</gene>